<keyword evidence="7" id="KW-1185">Reference proteome</keyword>
<keyword evidence="2 5" id="KW-0812">Transmembrane</keyword>
<keyword evidence="3 5" id="KW-1133">Transmembrane helix</keyword>
<sequence length="166" mass="18291">MLSKVPLVANVGLTQHNYSLYALPVGYILAMAPFWFAVVNIRTKVGWEAFDTANPRQSYKKLDAAKIEPRLYGRITRALAASDNTFTNIGYFAASVVAGNLAHLSARTLNTCAAVWIVSRIAYNYAYIVTEQTKFGRIRSFIFTVSVGACFTLIVKAANKLSSAPW</sequence>
<dbReference type="InterPro" id="IPR001129">
    <property type="entry name" value="Membr-assoc_MAPEG"/>
</dbReference>
<evidence type="ECO:0000256" key="2">
    <source>
        <dbReference type="ARBA" id="ARBA00022692"/>
    </source>
</evidence>
<dbReference type="Gene3D" id="1.20.120.550">
    <property type="entry name" value="Membrane associated eicosanoid/glutathione metabolism-like domain"/>
    <property type="match status" value="1"/>
</dbReference>
<evidence type="ECO:0000313" key="7">
    <source>
        <dbReference type="Proteomes" id="UP000094065"/>
    </source>
</evidence>
<dbReference type="RefSeq" id="XP_018988772.1">
    <property type="nucleotide sequence ID" value="XM_019143109.1"/>
</dbReference>
<feature type="transmembrane region" description="Helical" evidence="5">
    <location>
        <begin position="141"/>
        <end position="158"/>
    </location>
</feature>
<organism evidence="6 7">
    <name type="scientific">Cryptococcus amylolentus CBS 6039</name>
    <dbReference type="NCBI Taxonomy" id="1295533"/>
    <lineage>
        <taxon>Eukaryota</taxon>
        <taxon>Fungi</taxon>
        <taxon>Dikarya</taxon>
        <taxon>Basidiomycota</taxon>
        <taxon>Agaricomycotina</taxon>
        <taxon>Tremellomycetes</taxon>
        <taxon>Tremellales</taxon>
        <taxon>Cryptococcaceae</taxon>
        <taxon>Cryptococcus</taxon>
    </lineage>
</organism>
<dbReference type="InterPro" id="IPR023352">
    <property type="entry name" value="MAPEG-like_dom_sf"/>
</dbReference>
<evidence type="ECO:0000256" key="4">
    <source>
        <dbReference type="ARBA" id="ARBA00023136"/>
    </source>
</evidence>
<dbReference type="PANTHER" id="PTHR35371:SF1">
    <property type="entry name" value="BLR7753 PROTEIN"/>
    <property type="match status" value="1"/>
</dbReference>
<evidence type="ECO:0000256" key="3">
    <source>
        <dbReference type="ARBA" id="ARBA00022989"/>
    </source>
</evidence>
<comment type="subcellular location">
    <subcellularLocation>
        <location evidence="1">Membrane</location>
    </subcellularLocation>
</comment>
<dbReference type="PANTHER" id="PTHR35371">
    <property type="entry name" value="INNER MEMBRANE PROTEIN"/>
    <property type="match status" value="1"/>
</dbReference>
<dbReference type="OrthoDB" id="2122304at2759"/>
<dbReference type="Proteomes" id="UP000094065">
    <property type="component" value="Unassembled WGS sequence"/>
</dbReference>
<evidence type="ECO:0000256" key="1">
    <source>
        <dbReference type="ARBA" id="ARBA00004370"/>
    </source>
</evidence>
<proteinExistence type="predicted"/>
<dbReference type="SUPFAM" id="SSF161084">
    <property type="entry name" value="MAPEG domain-like"/>
    <property type="match status" value="1"/>
</dbReference>
<accession>A0A1E3HBL2</accession>
<comment type="caution">
    <text evidence="6">The sequence shown here is derived from an EMBL/GenBank/DDBJ whole genome shotgun (WGS) entry which is preliminary data.</text>
</comment>
<gene>
    <name evidence="6" type="ORF">L202_08264</name>
</gene>
<reference evidence="6 7" key="1">
    <citation type="submission" date="2016-06" db="EMBL/GenBank/DDBJ databases">
        <title>Evolution of pathogenesis and genome organization in the Tremellales.</title>
        <authorList>
            <person name="Cuomo C."/>
            <person name="Litvintseva A."/>
            <person name="Heitman J."/>
            <person name="Chen Y."/>
            <person name="Sun S."/>
            <person name="Springer D."/>
            <person name="Dromer F."/>
            <person name="Young S."/>
            <person name="Zeng Q."/>
            <person name="Chapman S."/>
            <person name="Gujja S."/>
            <person name="Saif S."/>
            <person name="Birren B."/>
        </authorList>
    </citation>
    <scope>NUCLEOTIDE SEQUENCE [LARGE SCALE GENOMIC DNA]</scope>
    <source>
        <strain evidence="6 7">CBS 6039</strain>
    </source>
</reference>
<dbReference type="GO" id="GO:0016020">
    <property type="term" value="C:membrane"/>
    <property type="evidence" value="ECO:0007669"/>
    <property type="project" value="UniProtKB-SubCell"/>
</dbReference>
<dbReference type="GeneID" id="30159573"/>
<protein>
    <recommendedName>
        <fullName evidence="8">MAPEG family protein</fullName>
    </recommendedName>
</protein>
<name>A0A1E3HBL2_9TREE</name>
<keyword evidence="4 5" id="KW-0472">Membrane</keyword>
<dbReference type="Pfam" id="PF01124">
    <property type="entry name" value="MAPEG"/>
    <property type="match status" value="1"/>
</dbReference>
<evidence type="ECO:0008006" key="8">
    <source>
        <dbReference type="Google" id="ProtNLM"/>
    </source>
</evidence>
<evidence type="ECO:0000256" key="5">
    <source>
        <dbReference type="SAM" id="Phobius"/>
    </source>
</evidence>
<evidence type="ECO:0000313" key="6">
    <source>
        <dbReference type="EMBL" id="ODN72831.1"/>
    </source>
</evidence>
<dbReference type="EMBL" id="AWGJ01000014">
    <property type="protein sequence ID" value="ODN72831.1"/>
    <property type="molecule type" value="Genomic_DNA"/>
</dbReference>
<dbReference type="AlphaFoldDB" id="A0A1E3HBL2"/>
<feature type="transmembrane region" description="Helical" evidence="5">
    <location>
        <begin position="20"/>
        <end position="39"/>
    </location>
</feature>